<dbReference type="Pfam" id="PF01885">
    <property type="entry name" value="PTS_2-RNA"/>
    <property type="match status" value="1"/>
</dbReference>
<dbReference type="NCBIfam" id="NF002015">
    <property type="entry name" value="PRK00819.1-5"/>
    <property type="match status" value="1"/>
</dbReference>
<dbReference type="Gene3D" id="3.20.170.30">
    <property type="match status" value="1"/>
</dbReference>
<proteinExistence type="inferred from homology"/>
<evidence type="ECO:0000256" key="3">
    <source>
        <dbReference type="ARBA" id="ARBA00023027"/>
    </source>
</evidence>
<dbReference type="Gene3D" id="1.10.10.970">
    <property type="entry name" value="RNA 2'-phosphotransferase, Tpt1/KptA family, N-terminal domain"/>
    <property type="match status" value="1"/>
</dbReference>
<keyword evidence="7" id="KW-1185">Reference proteome</keyword>
<organism evidence="6 7">
    <name type="scientific">Methanooceanicella nereidis</name>
    <dbReference type="NCBI Taxonomy" id="2052831"/>
    <lineage>
        <taxon>Archaea</taxon>
        <taxon>Methanobacteriati</taxon>
        <taxon>Methanobacteriota</taxon>
        <taxon>Stenosarchaea group</taxon>
        <taxon>Methanomicrobia</taxon>
        <taxon>Methanocellales</taxon>
        <taxon>Methanocellaceae</taxon>
        <taxon>Methanooceanicella</taxon>
    </lineage>
</organism>
<name>A0AAP2W8E3_9EURY</name>
<dbReference type="EMBL" id="PGCK01000014">
    <property type="protein sequence ID" value="MCD1296129.1"/>
    <property type="molecule type" value="Genomic_DNA"/>
</dbReference>
<comment type="caution">
    <text evidence="6">The sequence shown here is derived from an EMBL/GenBank/DDBJ whole genome shotgun (WGS) entry which is preliminary data.</text>
</comment>
<dbReference type="AlphaFoldDB" id="A0AAP2W8E3"/>
<comment type="similarity">
    <text evidence="1 5">Belongs to the KptA/TPT1 family.</text>
</comment>
<gene>
    <name evidence="5" type="primary">kptA</name>
    <name evidence="6" type="ORF">CUJ83_14090</name>
</gene>
<dbReference type="InterPro" id="IPR042081">
    <property type="entry name" value="RNA_2'-PTrans_C"/>
</dbReference>
<dbReference type="EC" id="2.7.1.-" evidence="5"/>
<dbReference type="SUPFAM" id="SSF56399">
    <property type="entry name" value="ADP-ribosylation"/>
    <property type="match status" value="1"/>
</dbReference>
<comment type="function">
    <text evidence="4 5">Removes the 2'-phosphate from RNA via an intermediate in which the phosphate is ADP-ribosylated by NAD followed by a presumed transesterification to release the RNA and generate ADP-ribose 1''-2''-cyclic phosphate (APPR&gt;P). May function as an ADP-ribosylase.</text>
</comment>
<dbReference type="PANTHER" id="PTHR12684">
    <property type="entry name" value="PUTATIVE PHOSPHOTRANSFERASE"/>
    <property type="match status" value="1"/>
</dbReference>
<dbReference type="InterPro" id="IPR022928">
    <property type="entry name" value="RNA_2'-PTrans_KptA"/>
</dbReference>
<accession>A0AAP2W8E3</accession>
<evidence type="ECO:0000313" key="7">
    <source>
        <dbReference type="Proteomes" id="UP001320159"/>
    </source>
</evidence>
<keyword evidence="2 5" id="KW-0808">Transferase</keyword>
<dbReference type="InterPro" id="IPR042080">
    <property type="entry name" value="RNA_2'-PTrans_N"/>
</dbReference>
<evidence type="ECO:0000256" key="2">
    <source>
        <dbReference type="ARBA" id="ARBA00022679"/>
    </source>
</evidence>
<dbReference type="GO" id="GO:0000215">
    <property type="term" value="F:tRNA 2'-phosphotransferase activity"/>
    <property type="evidence" value="ECO:0007669"/>
    <property type="project" value="TreeGrafter"/>
</dbReference>
<evidence type="ECO:0000256" key="4">
    <source>
        <dbReference type="ARBA" id="ARBA00025212"/>
    </source>
</evidence>
<dbReference type="InterPro" id="IPR002745">
    <property type="entry name" value="Ptrans_KptA/Tpt1"/>
</dbReference>
<keyword evidence="3 5" id="KW-0520">NAD</keyword>
<reference evidence="6 7" key="1">
    <citation type="submission" date="2017-11" db="EMBL/GenBank/DDBJ databases">
        <title>Isolation and Characterization of Family Methanocellaceae Species from Potential Methane Hydrate Area Offshore Southwestern Taiwan.</title>
        <authorList>
            <person name="Zhang W.-L."/>
            <person name="Chen W.-C."/>
            <person name="Lai M.-C."/>
            <person name="Chen S.-C."/>
        </authorList>
    </citation>
    <scope>NUCLEOTIDE SEQUENCE [LARGE SCALE GENOMIC DNA]</scope>
    <source>
        <strain evidence="6 7">CWC-04</strain>
    </source>
</reference>
<dbReference type="GO" id="GO:0003950">
    <property type="term" value="F:NAD+ poly-ADP-ribosyltransferase activity"/>
    <property type="evidence" value="ECO:0007669"/>
    <property type="project" value="InterPro"/>
</dbReference>
<evidence type="ECO:0000256" key="5">
    <source>
        <dbReference type="HAMAP-Rule" id="MF_00299"/>
    </source>
</evidence>
<evidence type="ECO:0000313" key="6">
    <source>
        <dbReference type="EMBL" id="MCD1296129.1"/>
    </source>
</evidence>
<dbReference type="HAMAP" id="MF_00299">
    <property type="entry name" value="KptA"/>
    <property type="match status" value="1"/>
</dbReference>
<dbReference type="PANTHER" id="PTHR12684:SF2">
    <property type="entry name" value="TRNA 2'-PHOSPHOTRANSFERASE 1"/>
    <property type="match status" value="1"/>
</dbReference>
<evidence type="ECO:0000256" key="1">
    <source>
        <dbReference type="ARBA" id="ARBA00009836"/>
    </source>
</evidence>
<dbReference type="Proteomes" id="UP001320159">
    <property type="component" value="Unassembled WGS sequence"/>
</dbReference>
<sequence>MEMKDKPKELKKCPQHGYFRGQECSCGNIGTFVLSGYKAEKLGKIISGALRHFPGELGLKMDSNGWVELDELEKIIQNKYSWASIDHIDAMFSTDEKGRYERKGNKVRARYGHSINIDLDYPEVDSEMLFYGTSEEEADRILEIGLKPVNQHYVHLSKTIEEAVKVACIRTEHPVIISLDAKKARENGIKILDAGPVCLAGPIPPEYIRI</sequence>
<protein>
    <recommendedName>
        <fullName evidence="5">Probable RNA 2'-phosphotransferase</fullName>
        <ecNumber evidence="5">2.7.1.-</ecNumber>
    </recommendedName>
</protein>
<dbReference type="GO" id="GO:0006388">
    <property type="term" value="P:tRNA splicing, via endonucleolytic cleavage and ligation"/>
    <property type="evidence" value="ECO:0007669"/>
    <property type="project" value="UniProtKB-UniRule"/>
</dbReference>
<dbReference type="RefSeq" id="WP_230743037.1">
    <property type="nucleotide sequence ID" value="NZ_PGCK01000014.1"/>
</dbReference>